<feature type="compositionally biased region" description="Polar residues" evidence="2">
    <location>
        <begin position="1"/>
        <end position="16"/>
    </location>
</feature>
<evidence type="ECO:0000256" key="1">
    <source>
        <dbReference type="ARBA" id="ARBA00023054"/>
    </source>
</evidence>
<dbReference type="CTD" id="254187"/>
<dbReference type="Proteomes" id="UP000515203">
    <property type="component" value="Unplaced"/>
</dbReference>
<feature type="compositionally biased region" description="Polar residues" evidence="2">
    <location>
        <begin position="503"/>
        <end position="537"/>
    </location>
</feature>
<dbReference type="GO" id="GO:0032391">
    <property type="term" value="C:photoreceptor connecting cilium"/>
    <property type="evidence" value="ECO:0007669"/>
    <property type="project" value="TreeGrafter"/>
</dbReference>
<feature type="region of interest" description="Disordered" evidence="2">
    <location>
        <begin position="487"/>
        <end position="543"/>
    </location>
</feature>
<dbReference type="FunCoup" id="A0A6P3EX48">
    <property type="interactions" value="56"/>
</dbReference>
<dbReference type="PANTHER" id="PTHR21501">
    <property type="entry name" value="PROTEIN FAM-161"/>
    <property type="match status" value="1"/>
</dbReference>
<dbReference type="RefSeq" id="XP_004627415.1">
    <property type="nucleotide sequence ID" value="XM_004627358.1"/>
</dbReference>
<organism evidence="3 4">
    <name type="scientific">Octodon degus</name>
    <name type="common">Degu</name>
    <name type="synonym">Sciurus degus</name>
    <dbReference type="NCBI Taxonomy" id="10160"/>
    <lineage>
        <taxon>Eukaryota</taxon>
        <taxon>Metazoa</taxon>
        <taxon>Chordata</taxon>
        <taxon>Craniata</taxon>
        <taxon>Vertebrata</taxon>
        <taxon>Euteleostomi</taxon>
        <taxon>Mammalia</taxon>
        <taxon>Eutheria</taxon>
        <taxon>Euarchontoglires</taxon>
        <taxon>Glires</taxon>
        <taxon>Rodentia</taxon>
        <taxon>Hystricomorpha</taxon>
        <taxon>Octodontidae</taxon>
        <taxon>Octodon</taxon>
    </lineage>
</organism>
<dbReference type="InterPro" id="IPR051655">
    <property type="entry name" value="FAM161"/>
</dbReference>
<feature type="compositionally biased region" description="Basic residues" evidence="2">
    <location>
        <begin position="248"/>
        <end position="260"/>
    </location>
</feature>
<reference evidence="4" key="1">
    <citation type="submission" date="2025-08" db="UniProtKB">
        <authorList>
            <consortium name="RefSeq"/>
        </authorList>
    </citation>
    <scope>IDENTIFICATION</scope>
</reference>
<accession>A0A6P3EX48</accession>
<dbReference type="GO" id="GO:0036064">
    <property type="term" value="C:ciliary basal body"/>
    <property type="evidence" value="ECO:0007669"/>
    <property type="project" value="TreeGrafter"/>
</dbReference>
<dbReference type="AlphaFoldDB" id="A0A6P3EX48"/>
<keyword evidence="1" id="KW-0175">Coiled coil</keyword>
<dbReference type="GeneID" id="101570893"/>
<dbReference type="OrthoDB" id="9897099at2759"/>
<gene>
    <name evidence="4" type="primary">Tsga10ip</name>
</gene>
<feature type="compositionally biased region" description="Basic and acidic residues" evidence="2">
    <location>
        <begin position="229"/>
        <end position="247"/>
    </location>
</feature>
<protein>
    <submittedName>
        <fullName evidence="4">Testis-specific protein 10-interacting protein</fullName>
    </submittedName>
</protein>
<dbReference type="PANTHER" id="PTHR21501:SF5">
    <property type="entry name" value="TESTIS-SPECIFIC PROTEIN 10-INTERACTING PROTEIN"/>
    <property type="match status" value="1"/>
</dbReference>
<dbReference type="GO" id="GO:0044782">
    <property type="term" value="P:cilium organization"/>
    <property type="evidence" value="ECO:0007669"/>
    <property type="project" value="TreeGrafter"/>
</dbReference>
<evidence type="ECO:0000256" key="2">
    <source>
        <dbReference type="SAM" id="MobiDB-lite"/>
    </source>
</evidence>
<feature type="region of interest" description="Disordered" evidence="2">
    <location>
        <begin position="1"/>
        <end position="96"/>
    </location>
</feature>
<feature type="region of interest" description="Disordered" evidence="2">
    <location>
        <begin position="131"/>
        <end position="298"/>
    </location>
</feature>
<evidence type="ECO:0000313" key="4">
    <source>
        <dbReference type="RefSeq" id="XP_004627415.1"/>
    </source>
</evidence>
<dbReference type="InParanoid" id="A0A6P3EX48"/>
<keyword evidence="3" id="KW-1185">Reference proteome</keyword>
<sequence length="543" mass="60854">MRQDTDMLNTEQQLVRDTSRRARQDLRPQAPRTSVGLLKLLSRIPQGTLGSGNVEPNQSQRKRSQSAGQKTKDSKPRGRTKKGSSTENPFPCAPREPSFPFQWAWENFSEGRALLQPSSPSALGHQALAQLPAVPQLKSRRKSTASLPGALERRQQLGPCGSVPLSPSKGENQGLEPSSACGPWLPGKRPGSKSECREAPEPQGEGAEEAELGLSPEELPQLPRGPLLSEERFSEATVEAEEREHSAPHRRKSGSRKKGRNSGEEALEEEAQRAQSSSSYNPRRPQRGEARAQELEGPWDLEKLRRQLLQECYGEGRCDPQKQTRKTLQQAVVQTSEGRGKAHAWGGDEAFLSANFPNRTFHKRQEATRNLLQAWERQRQEDLQQAELRRAREQLVQQQVARCLASYVPRRNKGAWASQCKLEELRRQERKRFAAYQAELQGIQHRVQARPFLFQQAMQANARLTVTRRFSQVLSALGVDEQQILAEAGKGDTEGTARKPRSHQSMGVRTEPSFQSPPRTDISSQPDRHSSPSLDPENSQDKN</sequence>
<feature type="compositionally biased region" description="Basic and acidic residues" evidence="2">
    <location>
        <begin position="286"/>
        <end position="298"/>
    </location>
</feature>
<feature type="compositionally biased region" description="Basic and acidic residues" evidence="2">
    <location>
        <begin position="17"/>
        <end position="26"/>
    </location>
</feature>
<name>A0A6P3EX48_OCTDE</name>
<evidence type="ECO:0000313" key="3">
    <source>
        <dbReference type="Proteomes" id="UP000515203"/>
    </source>
</evidence>
<proteinExistence type="predicted"/>
<feature type="compositionally biased region" description="Polar residues" evidence="2">
    <location>
        <begin position="54"/>
        <end position="69"/>
    </location>
</feature>